<dbReference type="EMBL" id="LAZR01060315">
    <property type="protein sequence ID" value="KKK65944.1"/>
    <property type="molecule type" value="Genomic_DNA"/>
</dbReference>
<feature type="non-terminal residue" evidence="2">
    <location>
        <position position="256"/>
    </location>
</feature>
<evidence type="ECO:0000259" key="1">
    <source>
        <dbReference type="Pfam" id="PF04466"/>
    </source>
</evidence>
<dbReference type="Pfam" id="PF04466">
    <property type="entry name" value="Terminase_3"/>
    <property type="match status" value="1"/>
</dbReference>
<dbReference type="Gene3D" id="3.40.50.300">
    <property type="entry name" value="P-loop containing nucleotide triphosphate hydrolases"/>
    <property type="match status" value="1"/>
</dbReference>
<reference evidence="2" key="1">
    <citation type="journal article" date="2015" name="Nature">
        <title>Complex archaea that bridge the gap between prokaryotes and eukaryotes.</title>
        <authorList>
            <person name="Spang A."/>
            <person name="Saw J.H."/>
            <person name="Jorgensen S.L."/>
            <person name="Zaremba-Niedzwiedzka K."/>
            <person name="Martijn J."/>
            <person name="Lind A.E."/>
            <person name="van Eijk R."/>
            <person name="Schleper C."/>
            <person name="Guy L."/>
            <person name="Ettema T.J."/>
        </authorList>
    </citation>
    <scope>NUCLEOTIDE SEQUENCE</scope>
</reference>
<sequence length="256" mass="29798">MKKSWNVLIPTIRKEGSEIWVSFNPELDTDDTYVRFVVNTPPDSWVQEVSYKDNPWRTKVLESERLHMKRTDPEEYQNVWLGKPKMVVAGAIYAREVRALIEAKRFRPVPYDPALLVHGIWDLGWNDQTSIILVQRLLSEVRIIGYLEDSFMTIAEWVKVLKSLPYVWGKQWLPHDADHHSQQTGSTTVKLVRKLGMKCAKPIERGRVEPGIRATRMIFSRLYIDNTHEMDGSMHVGGGRLHECLKRYRRSIPTST</sequence>
<proteinExistence type="predicted"/>
<feature type="domain" description="Phage terminase large subunit N-terminal" evidence="1">
    <location>
        <begin position="3"/>
        <end position="82"/>
    </location>
</feature>
<dbReference type="AlphaFoldDB" id="A0A0F8ZHR0"/>
<evidence type="ECO:0000313" key="2">
    <source>
        <dbReference type="EMBL" id="KKK65944.1"/>
    </source>
</evidence>
<comment type="caution">
    <text evidence="2">The sequence shown here is derived from an EMBL/GenBank/DDBJ whole genome shotgun (WGS) entry which is preliminary data.</text>
</comment>
<organism evidence="2">
    <name type="scientific">marine sediment metagenome</name>
    <dbReference type="NCBI Taxonomy" id="412755"/>
    <lineage>
        <taxon>unclassified sequences</taxon>
        <taxon>metagenomes</taxon>
        <taxon>ecological metagenomes</taxon>
    </lineage>
</organism>
<dbReference type="Gene3D" id="3.30.420.280">
    <property type="match status" value="1"/>
</dbReference>
<accession>A0A0F8ZHR0</accession>
<dbReference type="InterPro" id="IPR027417">
    <property type="entry name" value="P-loop_NTPase"/>
</dbReference>
<name>A0A0F8ZHR0_9ZZZZ</name>
<dbReference type="InterPro" id="IPR035412">
    <property type="entry name" value="Terminase_L_N"/>
</dbReference>
<gene>
    <name evidence="2" type="ORF">LCGC14_2969060</name>
</gene>
<protein>
    <recommendedName>
        <fullName evidence="1">Phage terminase large subunit N-terminal domain-containing protein</fullName>
    </recommendedName>
</protein>